<feature type="transmembrane region" description="Helical" evidence="8">
    <location>
        <begin position="830"/>
        <end position="851"/>
    </location>
</feature>
<feature type="domain" description="Sodium/calcium exchanger membrane region" evidence="9">
    <location>
        <begin position="125"/>
        <end position="265"/>
    </location>
</feature>
<feature type="transmembrane region" description="Helical" evidence="8">
    <location>
        <begin position="221"/>
        <end position="240"/>
    </location>
</feature>
<feature type="transmembrane region" description="Helical" evidence="8">
    <location>
        <begin position="1004"/>
        <end position="1028"/>
    </location>
</feature>
<gene>
    <name evidence="10" type="ORF">BFW01_g105</name>
</gene>
<evidence type="ECO:0000256" key="6">
    <source>
        <dbReference type="ARBA" id="ARBA00023136"/>
    </source>
</evidence>
<feature type="region of interest" description="Disordered" evidence="7">
    <location>
        <begin position="715"/>
        <end position="783"/>
    </location>
</feature>
<evidence type="ECO:0000259" key="9">
    <source>
        <dbReference type="Pfam" id="PF01699"/>
    </source>
</evidence>
<evidence type="ECO:0000256" key="5">
    <source>
        <dbReference type="ARBA" id="ARBA00022989"/>
    </source>
</evidence>
<dbReference type="PANTHER" id="PTHR12266">
    <property type="entry name" value="NA+/CA2+ K+ INDEPENDENT EXCHANGER"/>
    <property type="match status" value="1"/>
</dbReference>
<evidence type="ECO:0000256" key="8">
    <source>
        <dbReference type="SAM" id="Phobius"/>
    </source>
</evidence>
<feature type="region of interest" description="Disordered" evidence="7">
    <location>
        <begin position="1"/>
        <end position="25"/>
    </location>
</feature>
<dbReference type="EMBL" id="MDYX01000037">
    <property type="protein sequence ID" value="KAF9629924.1"/>
    <property type="molecule type" value="Genomic_DNA"/>
</dbReference>
<feature type="transmembrane region" description="Helical" evidence="8">
    <location>
        <begin position="1040"/>
        <end position="1064"/>
    </location>
</feature>
<comment type="similarity">
    <text evidence="2">Belongs to the Ca(2+):cation antiporter (CaCA) (TC 2.A.19) family.</text>
</comment>
<dbReference type="PANTHER" id="PTHR12266:SF0">
    <property type="entry name" value="MITOCHONDRIAL SODIUM_CALCIUM EXCHANGER PROTEIN"/>
    <property type="match status" value="1"/>
</dbReference>
<evidence type="ECO:0000256" key="4">
    <source>
        <dbReference type="ARBA" id="ARBA00022692"/>
    </source>
</evidence>
<dbReference type="GO" id="GO:0016020">
    <property type="term" value="C:membrane"/>
    <property type="evidence" value="ECO:0007669"/>
    <property type="project" value="UniProtKB-SubCell"/>
</dbReference>
<feature type="transmembrane region" description="Helical" evidence="8">
    <location>
        <begin position="921"/>
        <end position="941"/>
    </location>
</feature>
<feature type="region of interest" description="Disordered" evidence="7">
    <location>
        <begin position="496"/>
        <end position="604"/>
    </location>
</feature>
<comment type="subcellular location">
    <subcellularLocation>
        <location evidence="1">Membrane</location>
        <topology evidence="1">Multi-pass membrane protein</topology>
    </subcellularLocation>
</comment>
<feature type="transmembrane region" description="Helical" evidence="8">
    <location>
        <begin position="891"/>
        <end position="909"/>
    </location>
</feature>
<name>A0A8H7IQ26_9PEZI</name>
<feature type="transmembrane region" description="Helical" evidence="8">
    <location>
        <begin position="118"/>
        <end position="137"/>
    </location>
</feature>
<feature type="transmembrane region" description="Helical" evidence="8">
    <location>
        <begin position="188"/>
        <end position="209"/>
    </location>
</feature>
<dbReference type="InterPro" id="IPR051359">
    <property type="entry name" value="CaCA_antiporter"/>
</dbReference>
<dbReference type="Proteomes" id="UP000627934">
    <property type="component" value="Unassembled WGS sequence"/>
</dbReference>
<feature type="transmembrane region" description="Helical" evidence="8">
    <location>
        <begin position="953"/>
        <end position="984"/>
    </location>
</feature>
<protein>
    <submittedName>
        <fullName evidence="10">Sodium/calcium exchanger membrane region</fullName>
    </submittedName>
</protein>
<reference evidence="10" key="2">
    <citation type="journal article" date="2018" name="DNA Res.">
        <title>Comparative genome and transcriptome analyses reveal adaptations to opportunistic infections in woody plant degrading pathogens of Botryosphaeriaceae.</title>
        <authorList>
            <person name="Yan J.Y."/>
            <person name="Zhao W.S."/>
            <person name="Chen Z."/>
            <person name="Xing Q.K."/>
            <person name="Zhang W."/>
            <person name="Chethana K.W.T."/>
            <person name="Xue M.F."/>
            <person name="Xu J.P."/>
            <person name="Phillips A.J.L."/>
            <person name="Wang Y."/>
            <person name="Liu J.H."/>
            <person name="Liu M."/>
            <person name="Zhou Y."/>
            <person name="Jayawardena R.S."/>
            <person name="Manawasinghe I.S."/>
            <person name="Huang J.B."/>
            <person name="Qiao G.H."/>
            <person name="Fu C.Y."/>
            <person name="Guo F.F."/>
            <person name="Dissanayake A.J."/>
            <person name="Peng Y.L."/>
            <person name="Hyde K.D."/>
            <person name="Li X.H."/>
        </authorList>
    </citation>
    <scope>NUCLEOTIDE SEQUENCE</scope>
    <source>
        <strain evidence="10">CSS-01s</strain>
    </source>
</reference>
<feature type="transmembrane region" description="Helical" evidence="8">
    <location>
        <begin position="34"/>
        <end position="53"/>
    </location>
</feature>
<evidence type="ECO:0000313" key="11">
    <source>
        <dbReference type="Proteomes" id="UP000627934"/>
    </source>
</evidence>
<keyword evidence="4 8" id="KW-0812">Transmembrane</keyword>
<evidence type="ECO:0000256" key="1">
    <source>
        <dbReference type="ARBA" id="ARBA00004141"/>
    </source>
</evidence>
<feature type="transmembrane region" description="Helical" evidence="8">
    <location>
        <begin position="252"/>
        <end position="269"/>
    </location>
</feature>
<dbReference type="GO" id="GO:0008324">
    <property type="term" value="F:monoatomic cation transmembrane transporter activity"/>
    <property type="evidence" value="ECO:0007669"/>
    <property type="project" value="TreeGrafter"/>
</dbReference>
<organism evidence="10 11">
    <name type="scientific">Lasiodiplodia theobromae</name>
    <dbReference type="NCBI Taxonomy" id="45133"/>
    <lineage>
        <taxon>Eukaryota</taxon>
        <taxon>Fungi</taxon>
        <taxon>Dikarya</taxon>
        <taxon>Ascomycota</taxon>
        <taxon>Pezizomycotina</taxon>
        <taxon>Dothideomycetes</taxon>
        <taxon>Dothideomycetes incertae sedis</taxon>
        <taxon>Botryosphaeriales</taxon>
        <taxon>Botryosphaeriaceae</taxon>
        <taxon>Lasiodiplodia</taxon>
    </lineage>
</organism>
<dbReference type="InterPro" id="IPR044880">
    <property type="entry name" value="NCX_ion-bd_dom_sf"/>
</dbReference>
<evidence type="ECO:0000256" key="3">
    <source>
        <dbReference type="ARBA" id="ARBA00022448"/>
    </source>
</evidence>
<evidence type="ECO:0000256" key="2">
    <source>
        <dbReference type="ARBA" id="ARBA00008170"/>
    </source>
</evidence>
<accession>A0A8H7IQ26</accession>
<feature type="region of interest" description="Disordered" evidence="7">
    <location>
        <begin position="425"/>
        <end position="469"/>
    </location>
</feature>
<reference evidence="10" key="1">
    <citation type="submission" date="2016-08" db="EMBL/GenBank/DDBJ databases">
        <authorList>
            <person name="Yan J."/>
        </authorList>
    </citation>
    <scope>NUCLEOTIDE SEQUENCE</scope>
    <source>
        <strain evidence="10">CSS-01s</strain>
    </source>
</reference>
<feature type="compositionally biased region" description="Polar residues" evidence="7">
    <location>
        <begin position="509"/>
        <end position="523"/>
    </location>
</feature>
<dbReference type="GO" id="GO:0006874">
    <property type="term" value="P:intracellular calcium ion homeostasis"/>
    <property type="evidence" value="ECO:0007669"/>
    <property type="project" value="TreeGrafter"/>
</dbReference>
<comment type="caution">
    <text evidence="10">The sequence shown here is derived from an EMBL/GenBank/DDBJ whole genome shotgun (WGS) entry which is preliminary data.</text>
</comment>
<keyword evidence="6 8" id="KW-0472">Membrane</keyword>
<feature type="domain" description="Sodium/calcium exchanger membrane region" evidence="9">
    <location>
        <begin position="894"/>
        <end position="1054"/>
    </location>
</feature>
<proteinExistence type="inferred from homology"/>
<keyword evidence="5 8" id="KW-1133">Transmembrane helix</keyword>
<dbReference type="Pfam" id="PF01699">
    <property type="entry name" value="Na_Ca_ex"/>
    <property type="match status" value="2"/>
</dbReference>
<dbReference type="InterPro" id="IPR004837">
    <property type="entry name" value="NaCa_Exmemb"/>
</dbReference>
<sequence>MSRPVAMADPTSAALRRPPLPRSAKKPAFSARPFFTTLLVVCAIAAVSLFLHAPETVALHDASGLGRRGLSAQDEECRLVHHAPDKCAFVRANCPDEEAGVFSYLQLYYCRLPHAKPVGFAILVAWLALLFSTIGIAASDFFCVNLSTISGLLGMSESMAGVTFLAFGNGSPDVFSTFAAMKTNSGSLAVGELIGAAGFITAVVAGSMAIVRPFKVDRRSFVRDVFFFIVAAAFSMVFLIDGKLSLWECATMVGFYIAYVLFVLWWHWWHGRRQRRRFIEATARGHYVTPGGEEAEVFEPYRDEEDASLDGRNQHHSRNTSVDDLRMLEQNNEDDEDLGFEHADEEVRERWLGELNRNMRLSRPRLGERRNTRPPPIRPSLVGALEFRAVLTSLKRSRNIQSMPINLRRYSDDPTFTTAQQQDYMSSASDPAARPPYEVETEGQHDTSPVVVWPNQDVRPGAAPRTRAVSVNDADALRIHQAAFKQHLVRQQDLLGPLDEDNNSLKVPPNNSRRTSDASSRAGQSPIIALSPSPSQEALKGPGPTVHQHRRSLSPDHLAPPEQIFAPGPQSGPHLSATSSTAVSPKHLPKLDIPKTGPANSDVSPFPAYRDYSWSIQSGSRPGSIRLVSPSASPVSLFPNEHFPEIEEEEEKPPAWWPSRFLPTPQRITSKLFPTLCKFSEKSIWGKLLGIVAAPSVFLLTITLPVVEADRDNEDTMPELNLPSPVVRTPASHHRSAPSTITVIAPDDDPPAQEGHSRTYSSETQGVAGHGSTAGVAAAHETQHRAAYHDSSPVVIISPSAGPMHQSPEEYAYRPQTAGSSSEPKPWDRWLIILQAFTAPLFVVVVIWANFELDNPRALVRPVLISLACSLAILLLILSTTTPDRAPKWRISLSFAGFIVAIAWISTIANEVVGVLKALGAILNISDAILGLTIFAVGNSLGDLVADITVARLGFPVMALSACFGGPMLNILLGIGLGGCYMTIKHAENKHEKHPDRPLHFKPYHLDISSSLIVSGATLLVTLLGLLVMVPLRKWRMDRVVGCSLVVLWVVSTIGNVVAELLGWGDDNIN</sequence>
<keyword evidence="3" id="KW-0813">Transport</keyword>
<dbReference type="Gene3D" id="1.20.1420.30">
    <property type="entry name" value="NCX, central ion-binding region"/>
    <property type="match status" value="2"/>
</dbReference>
<feature type="transmembrane region" description="Helical" evidence="8">
    <location>
        <begin position="863"/>
        <end position="879"/>
    </location>
</feature>
<evidence type="ECO:0000313" key="10">
    <source>
        <dbReference type="EMBL" id="KAF9629924.1"/>
    </source>
</evidence>
<evidence type="ECO:0000256" key="7">
    <source>
        <dbReference type="SAM" id="MobiDB-lite"/>
    </source>
</evidence>
<dbReference type="AlphaFoldDB" id="A0A8H7IQ26"/>